<gene>
    <name evidence="2" type="ORF">SCF082_LOCUS22376</name>
</gene>
<dbReference type="Proteomes" id="UP001642464">
    <property type="component" value="Unassembled WGS sequence"/>
</dbReference>
<reference evidence="2 3" key="1">
    <citation type="submission" date="2024-02" db="EMBL/GenBank/DDBJ databases">
        <authorList>
            <person name="Chen Y."/>
            <person name="Shah S."/>
            <person name="Dougan E. K."/>
            <person name="Thang M."/>
            <person name="Chan C."/>
        </authorList>
    </citation>
    <scope>NUCLEOTIDE SEQUENCE [LARGE SCALE GENOMIC DNA]</scope>
</reference>
<evidence type="ECO:0000313" key="3">
    <source>
        <dbReference type="Proteomes" id="UP001642464"/>
    </source>
</evidence>
<dbReference type="InterPro" id="IPR017956">
    <property type="entry name" value="AT_hook_DNA-bd_motif"/>
</dbReference>
<feature type="compositionally biased region" description="Polar residues" evidence="1">
    <location>
        <begin position="32"/>
        <end position="43"/>
    </location>
</feature>
<feature type="region of interest" description="Disordered" evidence="1">
    <location>
        <begin position="297"/>
        <end position="319"/>
    </location>
</feature>
<proteinExistence type="predicted"/>
<organism evidence="2 3">
    <name type="scientific">Durusdinium trenchii</name>
    <dbReference type="NCBI Taxonomy" id="1381693"/>
    <lineage>
        <taxon>Eukaryota</taxon>
        <taxon>Sar</taxon>
        <taxon>Alveolata</taxon>
        <taxon>Dinophyceae</taxon>
        <taxon>Suessiales</taxon>
        <taxon>Symbiodiniaceae</taxon>
        <taxon>Durusdinium</taxon>
    </lineage>
</organism>
<dbReference type="EMBL" id="CAXAMM010016047">
    <property type="protein sequence ID" value="CAK9037907.1"/>
    <property type="molecule type" value="Genomic_DNA"/>
</dbReference>
<keyword evidence="3" id="KW-1185">Reference proteome</keyword>
<dbReference type="SMART" id="SM00384">
    <property type="entry name" value="AT_hook"/>
    <property type="match status" value="2"/>
</dbReference>
<feature type="compositionally biased region" description="Polar residues" evidence="1">
    <location>
        <begin position="299"/>
        <end position="308"/>
    </location>
</feature>
<feature type="region of interest" description="Disordered" evidence="1">
    <location>
        <begin position="156"/>
        <end position="192"/>
    </location>
</feature>
<sequence>MELPLPSDDEGPSIVIDPRALSMMVQDDDDANTNAGGTSTKTPDANAKEQWPAVTLPDWWFSQDAREFGMAANPEGWERFAPGPVLPVTVAPAKKVQDPDQPPKKRGRPPKDPSQPPKKRGRPPKNPAQETPEDPFVEQSKVASAAIPPAPKALDIKAASEPGSPMQDPPKPESVVENLEPLPTPPSRATFAGRTRLGSETYQKQWDERRAKYYQVVPASHWKDGLERDYWTLCTKTGSLDEAMVQFLAKIGVDQVVKRIMDQDTVKVAEFDQCTMGLVSTVGNGSDSEMLLKGPPELNQISLPSTASGGPEEEVQSSMGTSTALDLQATSDELVCEKVVDLLRGQEDQQQSFLIPITLFSAENNAMGTRIALAKFQLVPLASSKEQRESPLQWQLLQLAGSWVYRFWNMKKSQRGSIRRATSAIGWVVSLTNMGAGSKTFDHAAVIKQWNSIAARTDKLVGAKNMSVSNLFALPQPVRDCILDNLSCLLTFQMINSQFSSLKQSERRTLTKSQIEEKAAVCALACNLVDELSTQIPNVEPVLQEKFLKRLQQGDTTLELDLLSAVETKSDAWQPRENACIMSILNEMAPEKKNLTDPSTQVELDGAKLALDATALALLLEELKYDEKCLSVYFTKLSSYHVRLSHQKDEWVQKRMERAKSAVNKWFDAKVVSHCWPEKIDGASAINLMAEIEETTQKWMQSLSLRTPAYLFLANFTAPPLIKSGLVPCILNLIGRMVSAKPISSCAIFMAPVFASKGQTLFQEEYGFLRTLANAGCSADCSFQLTFDAKSKDARDQRPMAYPGKLIGPLQSTLEHFKEPWLWKDSALHRNRRTVGDAKQVPARSMIMMEELSPTALPGTSSAVHGAQKYSQIGGDAAEQLIMSALDGISFTSSTGLVIVDCVPGVGNFFEAFAQVVQKVNVPVFYCPLFGSMEHRDWFDQFWTSDLCQQFQEGKLAVPGCDRLPDDPPPEHLEGAPEPPALKKCTYGKADGEIVTVEIPKAVVDAWEKNPQFQEFYQEFIERNPPAKQFRGQKGGKKNETKPTTTTKPMLPKKRRLLPEIGDCLVALDAVADAGEVLCDIPVVNARATKKLSTMPTLCISKKLGAVVKNTSGEEVTLPEGTVLCGFGKAKFQECPKDASTLDPDTQFIFEVNGDTFGTLDNTTGTMNEILKYAKETKPANCKVCYHKASQDPEGNWALEKERCFQTISKVQGVEIKGNHTGSL</sequence>
<accession>A0ABP0LGP2</accession>
<feature type="region of interest" description="Disordered" evidence="1">
    <location>
        <begin position="1027"/>
        <end position="1050"/>
    </location>
</feature>
<feature type="region of interest" description="Disordered" evidence="1">
    <location>
        <begin position="20"/>
        <end position="50"/>
    </location>
</feature>
<evidence type="ECO:0000313" key="2">
    <source>
        <dbReference type="EMBL" id="CAK9037907.1"/>
    </source>
</evidence>
<evidence type="ECO:0000256" key="1">
    <source>
        <dbReference type="SAM" id="MobiDB-lite"/>
    </source>
</evidence>
<feature type="region of interest" description="Disordered" evidence="1">
    <location>
        <begin position="75"/>
        <end position="140"/>
    </location>
</feature>
<comment type="caution">
    <text evidence="2">The sequence shown here is derived from an EMBL/GenBank/DDBJ whole genome shotgun (WGS) entry which is preliminary data.</text>
</comment>
<name>A0ABP0LGP2_9DINO</name>
<protein>
    <submittedName>
        <fullName evidence="2">Uncharacterized protein</fullName>
    </submittedName>
</protein>